<sequence length="123" mass="13727">MLGIIEDKKAISILEKLQSLIYKQKITTFFLTPQQRIVEGIQEEVITCSAPAVDFLLQVTVPTWPATVKKLILALIYIALMLPRGTKGKIISKEHYFIAIARTTHDTPLQNTSALLNKTHGPS</sequence>
<organism evidence="1 2">
    <name type="scientific">Gigaspora margarita</name>
    <dbReference type="NCBI Taxonomy" id="4874"/>
    <lineage>
        <taxon>Eukaryota</taxon>
        <taxon>Fungi</taxon>
        <taxon>Fungi incertae sedis</taxon>
        <taxon>Mucoromycota</taxon>
        <taxon>Glomeromycotina</taxon>
        <taxon>Glomeromycetes</taxon>
        <taxon>Diversisporales</taxon>
        <taxon>Gigasporaceae</taxon>
        <taxon>Gigaspora</taxon>
    </lineage>
</organism>
<dbReference type="AlphaFoldDB" id="A0A8H4AX72"/>
<dbReference type="EMBL" id="WTPW01000154">
    <property type="protein sequence ID" value="KAF0541210.1"/>
    <property type="molecule type" value="Genomic_DNA"/>
</dbReference>
<proteinExistence type="predicted"/>
<dbReference type="Proteomes" id="UP000439903">
    <property type="component" value="Unassembled WGS sequence"/>
</dbReference>
<reference evidence="1 2" key="1">
    <citation type="journal article" date="2019" name="Environ. Microbiol.">
        <title>At the nexus of three kingdoms: the genome of the mycorrhizal fungus Gigaspora margarita provides insights into plant, endobacterial and fungal interactions.</title>
        <authorList>
            <person name="Venice F."/>
            <person name="Ghignone S."/>
            <person name="Salvioli di Fossalunga A."/>
            <person name="Amselem J."/>
            <person name="Novero M."/>
            <person name="Xianan X."/>
            <person name="Sedzielewska Toro K."/>
            <person name="Morin E."/>
            <person name="Lipzen A."/>
            <person name="Grigoriev I.V."/>
            <person name="Henrissat B."/>
            <person name="Martin F.M."/>
            <person name="Bonfante P."/>
        </authorList>
    </citation>
    <scope>NUCLEOTIDE SEQUENCE [LARGE SCALE GENOMIC DNA]</scope>
    <source>
        <strain evidence="1 2">BEG34</strain>
    </source>
</reference>
<name>A0A8H4AX72_GIGMA</name>
<evidence type="ECO:0000313" key="1">
    <source>
        <dbReference type="EMBL" id="KAF0541210.1"/>
    </source>
</evidence>
<comment type="caution">
    <text evidence="1">The sequence shown here is derived from an EMBL/GenBank/DDBJ whole genome shotgun (WGS) entry which is preliminary data.</text>
</comment>
<protein>
    <submittedName>
        <fullName evidence="1">Uncharacterized protein</fullName>
    </submittedName>
</protein>
<gene>
    <name evidence="1" type="ORF">F8M41_005590</name>
</gene>
<keyword evidence="2" id="KW-1185">Reference proteome</keyword>
<accession>A0A8H4AX72</accession>
<evidence type="ECO:0000313" key="2">
    <source>
        <dbReference type="Proteomes" id="UP000439903"/>
    </source>
</evidence>